<evidence type="ECO:0000313" key="2">
    <source>
        <dbReference type="Proteomes" id="UP001238179"/>
    </source>
</evidence>
<protein>
    <submittedName>
        <fullName evidence="1">Uncharacterized protein</fullName>
    </submittedName>
</protein>
<gene>
    <name evidence="1" type="ORF">METEAL_00470</name>
</gene>
<evidence type="ECO:0000313" key="1">
    <source>
        <dbReference type="EMBL" id="BDU70873.1"/>
    </source>
</evidence>
<reference evidence="2" key="1">
    <citation type="journal article" date="2023" name="Int. J. Syst. Evol. Microbiol.">
        <title>Mesoterricola silvestris gen. nov., sp. nov., Mesoterricola sediminis sp. nov., Geothrix oryzae sp. nov., Geothrix edaphica sp. nov., Geothrix rubra sp. nov., and Geothrix limicola sp. nov., six novel members of Acidobacteriota isolated from soils.</title>
        <authorList>
            <person name="Itoh H."/>
            <person name="Sugisawa Y."/>
            <person name="Mise K."/>
            <person name="Xu Z."/>
            <person name="Kuniyasu M."/>
            <person name="Ushijima N."/>
            <person name="Kawano K."/>
            <person name="Kobayashi E."/>
            <person name="Shiratori Y."/>
            <person name="Masuda Y."/>
            <person name="Senoo K."/>
        </authorList>
    </citation>
    <scope>NUCLEOTIDE SEQUENCE [LARGE SCALE GENOMIC DNA]</scope>
    <source>
        <strain evidence="2">W79</strain>
    </source>
</reference>
<dbReference type="Proteomes" id="UP001238179">
    <property type="component" value="Chromosome"/>
</dbReference>
<dbReference type="EMBL" id="AP027080">
    <property type="protein sequence ID" value="BDU70873.1"/>
    <property type="molecule type" value="Genomic_DNA"/>
</dbReference>
<sequence length="146" mass="15973">MATKPISQASPKLLAIQKDLQQLASMAGYLNSAIDGPQLRLSFTLYGRVLVEDAQAGLDITPRLQAWSDRVAVRLREDSSSAVLPPQIQISAPQPLPNGEGFYVISSMSFNSKVTEQGYQRVRNAILGAYQAAVNLREKKIWGDEA</sequence>
<name>A0AA48GV34_9BACT</name>
<keyword evidence="2" id="KW-1185">Reference proteome</keyword>
<dbReference type="RefSeq" id="WP_316413774.1">
    <property type="nucleotide sequence ID" value="NZ_AP027080.1"/>
</dbReference>
<organism evidence="1 2">
    <name type="scientific">Mesoterricola silvestris</name>
    <dbReference type="NCBI Taxonomy" id="2927979"/>
    <lineage>
        <taxon>Bacteria</taxon>
        <taxon>Pseudomonadati</taxon>
        <taxon>Acidobacteriota</taxon>
        <taxon>Holophagae</taxon>
        <taxon>Holophagales</taxon>
        <taxon>Holophagaceae</taxon>
        <taxon>Mesoterricola</taxon>
    </lineage>
</organism>
<proteinExistence type="predicted"/>
<dbReference type="KEGG" id="msil:METEAL_00470"/>
<dbReference type="AlphaFoldDB" id="A0AA48GV34"/>
<accession>A0AA48GV34</accession>